<name>A0ABV8UB63_9PROT</name>
<reference evidence="3" key="1">
    <citation type="journal article" date="2019" name="Int. J. Syst. Evol. Microbiol.">
        <title>The Global Catalogue of Microorganisms (GCM) 10K type strain sequencing project: providing services to taxonomists for standard genome sequencing and annotation.</title>
        <authorList>
            <consortium name="The Broad Institute Genomics Platform"/>
            <consortium name="The Broad Institute Genome Sequencing Center for Infectious Disease"/>
            <person name="Wu L."/>
            <person name="Ma J."/>
        </authorList>
    </citation>
    <scope>NUCLEOTIDE SEQUENCE [LARGE SCALE GENOMIC DNA]</scope>
    <source>
        <strain evidence="3">CGMCC 1.15304</strain>
    </source>
</reference>
<gene>
    <name evidence="2" type="ORF">ACFO5Q_09420</name>
</gene>
<evidence type="ECO:0000313" key="2">
    <source>
        <dbReference type="EMBL" id="MFC4348061.1"/>
    </source>
</evidence>
<evidence type="ECO:0000313" key="3">
    <source>
        <dbReference type="Proteomes" id="UP001595776"/>
    </source>
</evidence>
<keyword evidence="1" id="KW-0812">Transmembrane</keyword>
<keyword evidence="1" id="KW-0472">Membrane</keyword>
<feature type="transmembrane region" description="Helical" evidence="1">
    <location>
        <begin position="6"/>
        <end position="26"/>
    </location>
</feature>
<keyword evidence="1" id="KW-1133">Transmembrane helix</keyword>
<keyword evidence="3" id="KW-1185">Reference proteome</keyword>
<dbReference type="EMBL" id="JBHSCR010000005">
    <property type="protein sequence ID" value="MFC4348061.1"/>
    <property type="molecule type" value="Genomic_DNA"/>
</dbReference>
<proteinExistence type="predicted"/>
<dbReference type="RefSeq" id="WP_068151663.1">
    <property type="nucleotide sequence ID" value="NZ_JBHSCR010000005.1"/>
</dbReference>
<comment type="caution">
    <text evidence="2">The sequence shown here is derived from an EMBL/GenBank/DDBJ whole genome shotgun (WGS) entry which is preliminary data.</text>
</comment>
<evidence type="ECO:0000256" key="1">
    <source>
        <dbReference type="SAM" id="Phobius"/>
    </source>
</evidence>
<dbReference type="Proteomes" id="UP001595776">
    <property type="component" value="Unassembled WGS sequence"/>
</dbReference>
<protein>
    <recommendedName>
        <fullName evidence="4">Phage shock protein B</fullName>
    </recommendedName>
</protein>
<evidence type="ECO:0008006" key="4">
    <source>
        <dbReference type="Google" id="ProtNLM"/>
    </source>
</evidence>
<sequence>MTLWTMIVAVVAVVMISVIIMQWIATKEKIAKAHAKAADGQSDGRIASLEKRVAVLERLATDKGQQLKDEIDAL</sequence>
<organism evidence="2 3">
    <name type="scientific">Kordiimonas lipolytica</name>
    <dbReference type="NCBI Taxonomy" id="1662421"/>
    <lineage>
        <taxon>Bacteria</taxon>
        <taxon>Pseudomonadati</taxon>
        <taxon>Pseudomonadota</taxon>
        <taxon>Alphaproteobacteria</taxon>
        <taxon>Kordiimonadales</taxon>
        <taxon>Kordiimonadaceae</taxon>
        <taxon>Kordiimonas</taxon>
    </lineage>
</organism>
<accession>A0ABV8UB63</accession>